<dbReference type="CDD" id="cd02947">
    <property type="entry name" value="TRX_family"/>
    <property type="match status" value="1"/>
</dbReference>
<dbReference type="InterPro" id="IPR036249">
    <property type="entry name" value="Thioredoxin-like_sf"/>
</dbReference>
<dbReference type="Pfam" id="PF06201">
    <property type="entry name" value="PITH"/>
    <property type="match status" value="1"/>
</dbReference>
<dbReference type="InterPro" id="IPR017937">
    <property type="entry name" value="Thioredoxin_CS"/>
</dbReference>
<dbReference type="InterPro" id="IPR008979">
    <property type="entry name" value="Galactose-bd-like_sf"/>
</dbReference>
<dbReference type="GO" id="GO:0005737">
    <property type="term" value="C:cytoplasm"/>
    <property type="evidence" value="ECO:0007669"/>
    <property type="project" value="UniProtKB-ARBA"/>
</dbReference>
<dbReference type="SUPFAM" id="SSF49785">
    <property type="entry name" value="Galactose-binding domain-like"/>
    <property type="match status" value="1"/>
</dbReference>
<dbReference type="FunFam" id="3.40.30.10:FF:000245">
    <property type="entry name" value="Thioredoxin"/>
    <property type="match status" value="1"/>
</dbReference>
<dbReference type="PROSITE" id="PS51532">
    <property type="entry name" value="PITH"/>
    <property type="match status" value="1"/>
</dbReference>
<dbReference type="InterPro" id="IPR010400">
    <property type="entry name" value="PITH_dom"/>
</dbReference>
<dbReference type="PRINTS" id="PR00421">
    <property type="entry name" value="THIOREDOXIN"/>
</dbReference>
<accession>A0A8J1UKP8</accession>
<dbReference type="SUPFAM" id="SSF52833">
    <property type="entry name" value="Thioredoxin-like"/>
    <property type="match status" value="1"/>
</dbReference>
<keyword evidence="3" id="KW-1185">Reference proteome</keyword>
<dbReference type="OrthoDB" id="2121326at2759"/>
<reference evidence="2" key="1">
    <citation type="submission" date="2022-03" db="EMBL/GenBank/DDBJ databases">
        <authorList>
            <person name="Martin C."/>
        </authorList>
    </citation>
    <scope>NUCLEOTIDE SEQUENCE</scope>
</reference>
<dbReference type="PANTHER" id="PTHR46115">
    <property type="entry name" value="THIOREDOXIN-LIKE PROTEIN 1"/>
    <property type="match status" value="1"/>
</dbReference>
<dbReference type="AlphaFoldDB" id="A0A8J1UKP8"/>
<organism evidence="2 3">
    <name type="scientific">Owenia fusiformis</name>
    <name type="common">Polychaete worm</name>
    <dbReference type="NCBI Taxonomy" id="6347"/>
    <lineage>
        <taxon>Eukaryota</taxon>
        <taxon>Metazoa</taxon>
        <taxon>Spiralia</taxon>
        <taxon>Lophotrochozoa</taxon>
        <taxon>Annelida</taxon>
        <taxon>Polychaeta</taxon>
        <taxon>Sedentaria</taxon>
        <taxon>Canalipalpata</taxon>
        <taxon>Sabellida</taxon>
        <taxon>Oweniida</taxon>
        <taxon>Oweniidae</taxon>
        <taxon>Owenia</taxon>
    </lineage>
</organism>
<dbReference type="InterPro" id="IPR013766">
    <property type="entry name" value="Thioredoxin_domain"/>
</dbReference>
<gene>
    <name evidence="2" type="ORF">OFUS_LOCUS13771</name>
</gene>
<dbReference type="Pfam" id="PF00085">
    <property type="entry name" value="Thioredoxin"/>
    <property type="match status" value="1"/>
</dbReference>
<dbReference type="InterPro" id="IPR037047">
    <property type="entry name" value="PITH_dom_sf"/>
</dbReference>
<dbReference type="Gene3D" id="3.40.30.10">
    <property type="entry name" value="Glutaredoxin"/>
    <property type="match status" value="1"/>
</dbReference>
<evidence type="ECO:0000256" key="1">
    <source>
        <dbReference type="ARBA" id="ARBA00023157"/>
    </source>
</evidence>
<keyword evidence="1" id="KW-1015">Disulfide bond</keyword>
<evidence type="ECO:0000313" key="3">
    <source>
        <dbReference type="Proteomes" id="UP000749559"/>
    </source>
</evidence>
<dbReference type="PROSITE" id="PS51352">
    <property type="entry name" value="THIOREDOXIN_2"/>
    <property type="match status" value="1"/>
</dbReference>
<dbReference type="PROSITE" id="PS00194">
    <property type="entry name" value="THIOREDOXIN_1"/>
    <property type="match status" value="1"/>
</dbReference>
<evidence type="ECO:0000313" key="2">
    <source>
        <dbReference type="EMBL" id="CAH1788196.1"/>
    </source>
</evidence>
<dbReference type="Proteomes" id="UP000749559">
    <property type="component" value="Unassembled WGS sequence"/>
</dbReference>
<dbReference type="Gene3D" id="2.60.120.470">
    <property type="entry name" value="PITH domain"/>
    <property type="match status" value="1"/>
</dbReference>
<protein>
    <submittedName>
        <fullName evidence="2">Uncharacterized protein</fullName>
    </submittedName>
</protein>
<comment type="caution">
    <text evidence="2">The sequence shown here is derived from an EMBL/GenBank/DDBJ whole genome shotgun (WGS) entry which is preliminary data.</text>
</comment>
<dbReference type="EMBL" id="CAIIXF020000007">
    <property type="protein sequence ID" value="CAH1788196.1"/>
    <property type="molecule type" value="Genomic_DNA"/>
</dbReference>
<proteinExistence type="predicted"/>
<sequence>MMAGQVKQVESDSHFQPELASAESSLVVVDFYATWCGPCQRITPVYVELSQKYPKAVFLKVDVDQCPDTASAHGVTAMPTFLFFRNKAKIDMLRGADVNLLEEKIKKWYGDEDEGDEGETVVKGHMDLGTFINKAGCECLNEADDHPLTHALTTKGGYLESDCDAQLIINIEFNQAMKLHSLKLYGPPGKAPKNIKIFTNQPSTLDFDQAESMEPVESKELTEADVATNSLIPLRYVKYQNVLSCTIFIKDNQEGGEVTQVDYIGLIGSAVQTTNMGEFKRVAGKKGESH</sequence>
<name>A0A8J1UKP8_OWEFU</name>